<evidence type="ECO:0000313" key="2">
    <source>
        <dbReference type="EMBL" id="TPP42308.1"/>
    </source>
</evidence>
<accession>A0A504X318</accession>
<feature type="compositionally biased region" description="Basic residues" evidence="1">
    <location>
        <begin position="277"/>
        <end position="287"/>
    </location>
</feature>
<evidence type="ECO:0000256" key="1">
    <source>
        <dbReference type="SAM" id="MobiDB-lite"/>
    </source>
</evidence>
<dbReference type="VEuPathDB" id="TriTrypDB:LdCL_360018500"/>
<dbReference type="VEuPathDB" id="TriTrypDB:LdCL_360018600"/>
<proteinExistence type="predicted"/>
<dbReference type="EMBL" id="RHLD01000002">
    <property type="protein sequence ID" value="TPP42308.1"/>
    <property type="molecule type" value="Genomic_DNA"/>
</dbReference>
<dbReference type="Proteomes" id="UP000318821">
    <property type="component" value="Unassembled WGS sequence"/>
</dbReference>
<dbReference type="VEuPathDB" id="TriTrypDB:LDHU3_36.1690"/>
<dbReference type="AlphaFoldDB" id="A0A504X318"/>
<dbReference type="Gene3D" id="1.20.58.1070">
    <property type="match status" value="1"/>
</dbReference>
<feature type="region of interest" description="Disordered" evidence="1">
    <location>
        <begin position="271"/>
        <end position="309"/>
    </location>
</feature>
<evidence type="ECO:0000313" key="3">
    <source>
        <dbReference type="Proteomes" id="UP000318821"/>
    </source>
</evidence>
<feature type="region of interest" description="Disordered" evidence="1">
    <location>
        <begin position="403"/>
        <end position="423"/>
    </location>
</feature>
<protein>
    <submittedName>
        <fullName evidence="2">Uncharacterized protein</fullName>
    </submittedName>
</protein>
<reference evidence="3" key="1">
    <citation type="submission" date="2019-02" db="EMBL/GenBank/DDBJ databases">
        <title>FDA dAtabase for Regulatory Grade micrObial Sequences (FDA-ARGOS): Supporting development and validation of Infectious Disease Dx tests.</title>
        <authorList>
            <person name="Duncan R."/>
            <person name="Fisher C."/>
            <person name="Tallon L."/>
            <person name="Sadzewicz L."/>
            <person name="Sengamalay N."/>
            <person name="Ott S."/>
            <person name="Godinez A."/>
            <person name="Nagaraj S."/>
            <person name="Vavikolanu K."/>
            <person name="Vyas G."/>
            <person name="Nadendla S."/>
            <person name="Aluvathingal J."/>
            <person name="Sichtig H."/>
        </authorList>
    </citation>
    <scope>NUCLEOTIDE SEQUENCE [LARGE SCALE GENOMIC DNA]</scope>
    <source>
        <strain evidence="3">FDAARGOS_360</strain>
    </source>
</reference>
<sequence>MIENYDTITAGKRLTPEDLDQHIKRLTAPRREVELRDPFEVCPTKRISPEALSRMTDRLYTQSLQHKQERLAAAEQAAYGAHTRGTLLRSAPLSPQDQETSVRRLFNDALERKQTNMEQLRRQHQYHRPTNETKVPLNMFVQHMYYDRLEAKKKTEKRLYDTYLAPTEIHTGTISREKADEASNRLCTTKAGAADHPVFDMADAAAYLKLGKKIQSSRFGRAGVAREEATVIKNDGCAAAASDGGTPGIDVTSNSTTSGLVVVQVNDAQREVQQLPMKKKRVAKRSRSGSDEKDRPAAPPAKSNSMDLSTRGVVFEDGLNLTNVASPTAPVPPVEGVAQRINLMAKWFPASLQERKLDAAVAPSMMFVEATVDRVNKMREYVLILRYGIEDVEALLEESRQTQSNVWGKESADGNSTHQRPRREYWDLSSSEVRELVRSVGLPTFAQALAEFSDAVFGSHWSAAAAVYRLLSRRRRVCAPMDYNIKAWHEYLNTHGPEGGRPPRLSDVLWLSAASASAMFTATASRLLRDRPRFFDNTETAAEENEPVSTRVWLMSAPVIFPPTLSHEQRAVLSFLRFLMPTSHSLRERTTSVGYGVWLFAAFSALDIPLDPDTDRLAHDLFRTCCRHLRTLAAWQGVSGSTRDLLLSKLHPRRPDAAPPLYTSLDDIRREDVLALYTIVVVLARFFRQNQDHFMPL</sequence>
<name>A0A504X318_LEIDO</name>
<dbReference type="PANTHER" id="PTHR38828:SF4">
    <property type="match status" value="1"/>
</dbReference>
<dbReference type="PANTHER" id="PTHR38828">
    <property type="match status" value="1"/>
</dbReference>
<dbReference type="InterPro" id="IPR039963">
    <property type="entry name" value="Unchar_22kDa"/>
</dbReference>
<dbReference type="VEuPathDB" id="TriTrypDB:LdBPK_361350.1"/>
<organism evidence="2 3">
    <name type="scientific">Leishmania donovani</name>
    <dbReference type="NCBI Taxonomy" id="5661"/>
    <lineage>
        <taxon>Eukaryota</taxon>
        <taxon>Discoba</taxon>
        <taxon>Euglenozoa</taxon>
        <taxon>Kinetoplastea</taxon>
        <taxon>Metakinetoplastina</taxon>
        <taxon>Trypanosomatida</taxon>
        <taxon>Trypanosomatidae</taxon>
        <taxon>Leishmaniinae</taxon>
        <taxon>Leishmania</taxon>
    </lineage>
</organism>
<dbReference type="VEuPathDB" id="TriTrypDB:LdBPK_361340.1"/>
<comment type="caution">
    <text evidence="2">The sequence shown here is derived from an EMBL/GenBank/DDBJ whole genome shotgun (WGS) entry which is preliminary data.</text>
</comment>
<gene>
    <name evidence="2" type="ORF">CGC20_29250</name>
</gene>
<dbReference type="VEuPathDB" id="TriTrypDB:LDHU3_36.1700"/>